<reference evidence="1" key="1">
    <citation type="submission" date="2021-01" db="EMBL/GenBank/DDBJ databases">
        <authorList>
            <person name="Kaushik A."/>
        </authorList>
    </citation>
    <scope>NUCLEOTIDE SEQUENCE</scope>
    <source>
        <strain evidence="1">AG4-RS23</strain>
    </source>
</reference>
<evidence type="ECO:0000313" key="1">
    <source>
        <dbReference type="EMBL" id="CAE6410065.1"/>
    </source>
</evidence>
<dbReference type="Proteomes" id="UP000663861">
    <property type="component" value="Unassembled WGS sequence"/>
</dbReference>
<proteinExistence type="predicted"/>
<organism evidence="1 2">
    <name type="scientific">Rhizoctonia solani</name>
    <dbReference type="NCBI Taxonomy" id="456999"/>
    <lineage>
        <taxon>Eukaryota</taxon>
        <taxon>Fungi</taxon>
        <taxon>Dikarya</taxon>
        <taxon>Basidiomycota</taxon>
        <taxon>Agaricomycotina</taxon>
        <taxon>Agaricomycetes</taxon>
        <taxon>Cantharellales</taxon>
        <taxon>Ceratobasidiaceae</taxon>
        <taxon>Rhizoctonia</taxon>
    </lineage>
</organism>
<dbReference type="EMBL" id="CAJMWY010000015">
    <property type="protein sequence ID" value="CAE6410065.1"/>
    <property type="molecule type" value="Genomic_DNA"/>
</dbReference>
<sequence length="207" mass="22466">MWLCLTPICDFPNTLCCSSPSPVHCIPSTIHPHSPHLLKIRKTGGFVSVHLAQLAETAASSHEQTCHLCTSSPSLRVAEDSICAGGGFRLPSRICGKCCLDRCGWLFMPALLPDTPRLGVGSVVSMLASSRYRVVYGHGHCFLSKCNRWCPSEGGLLFNEGIQTRPRGHTVEWAHKAAGDAEKLLGEGHQKLADDQANLGVNMDENY</sequence>
<evidence type="ECO:0000313" key="2">
    <source>
        <dbReference type="Proteomes" id="UP000663861"/>
    </source>
</evidence>
<accession>A0A8H3ACC9</accession>
<protein>
    <submittedName>
        <fullName evidence="1">Uncharacterized protein</fullName>
    </submittedName>
</protein>
<name>A0A8H3ACC9_9AGAM</name>
<dbReference type="AlphaFoldDB" id="A0A8H3ACC9"/>
<comment type="caution">
    <text evidence="1">The sequence shown here is derived from an EMBL/GenBank/DDBJ whole genome shotgun (WGS) entry which is preliminary data.</text>
</comment>
<gene>
    <name evidence="1" type="ORF">RDB_LOCUS954</name>
</gene>
<feature type="non-terminal residue" evidence="1">
    <location>
        <position position="1"/>
    </location>
</feature>